<dbReference type="Gene3D" id="3.40.50.2000">
    <property type="entry name" value="Glycogen Phosphorylase B"/>
    <property type="match status" value="2"/>
</dbReference>
<proteinExistence type="predicted"/>
<reference evidence="2 3" key="1">
    <citation type="submission" date="2023-09" db="EMBL/GenBank/DDBJ databases">
        <authorList>
            <person name="Rey-Velasco X."/>
        </authorList>
    </citation>
    <scope>NUCLEOTIDE SEQUENCE [LARGE SCALE GENOMIC DNA]</scope>
    <source>
        <strain evidence="2 3">P050</strain>
    </source>
</reference>
<accession>A0ABU2Y3I0</accession>
<evidence type="ECO:0000313" key="3">
    <source>
        <dbReference type="Proteomes" id="UP001252186"/>
    </source>
</evidence>
<dbReference type="GO" id="GO:0016757">
    <property type="term" value="F:glycosyltransferase activity"/>
    <property type="evidence" value="ECO:0007669"/>
    <property type="project" value="UniProtKB-KW"/>
</dbReference>
<organism evidence="2 3">
    <name type="scientific">Urechidicola vernalis</name>
    <dbReference type="NCBI Taxonomy" id="3075600"/>
    <lineage>
        <taxon>Bacteria</taxon>
        <taxon>Pseudomonadati</taxon>
        <taxon>Bacteroidota</taxon>
        <taxon>Flavobacteriia</taxon>
        <taxon>Flavobacteriales</taxon>
        <taxon>Flavobacteriaceae</taxon>
        <taxon>Urechidicola</taxon>
    </lineage>
</organism>
<dbReference type="CDD" id="cd03801">
    <property type="entry name" value="GT4_PimA-like"/>
    <property type="match status" value="1"/>
</dbReference>
<dbReference type="EMBL" id="JAVRHV010000001">
    <property type="protein sequence ID" value="MDT0552257.1"/>
    <property type="molecule type" value="Genomic_DNA"/>
</dbReference>
<dbReference type="InterPro" id="IPR001296">
    <property type="entry name" value="Glyco_trans_1"/>
</dbReference>
<dbReference type="SUPFAM" id="SSF53756">
    <property type="entry name" value="UDP-Glycosyltransferase/glycogen phosphorylase"/>
    <property type="match status" value="1"/>
</dbReference>
<dbReference type="Pfam" id="PF00534">
    <property type="entry name" value="Glycos_transf_1"/>
    <property type="match status" value="1"/>
</dbReference>
<dbReference type="PANTHER" id="PTHR36932">
    <property type="entry name" value="CAPSULAR POLYSACCHARIDE BIOSYNTHESIS PROTEIN"/>
    <property type="match status" value="1"/>
</dbReference>
<evidence type="ECO:0000313" key="2">
    <source>
        <dbReference type="EMBL" id="MDT0552257.1"/>
    </source>
</evidence>
<feature type="domain" description="Glycosyl transferase family 1" evidence="1">
    <location>
        <begin position="156"/>
        <end position="318"/>
    </location>
</feature>
<dbReference type="InterPro" id="IPR053158">
    <property type="entry name" value="CapK_Type1_Caps_Biosynth"/>
</dbReference>
<sequence length="805" mass="92436">MKKKVIYIGNNITHKTKYTPQLKTLTDLLKTEGFAIIISSKYLNKFKRVVDMLWTLLKNRSRTSFVIIDTFGTSNFYSAVFISQWARLLGLPYVPVLRGGNLPLKLKENPYFSKLLFLYSYKNIAPSGYLKAALNQYGYSAEVIPNVIDISIYPFKNRKEFQPKILYVRAFHQIYNPTMAVRVLHKVQKKFPKASLCMIGPPMDDSFEQTKQLARELGLVDSIKYTGVLSKSDWHKVSEEYDIFINTTTIDNTPVSVMEAMAMGIPVISTNVGGIPYLLEDGKDAFLVPNNDSVAMADKIVEIVSNQIAIEPVVKNARCKVEQFDWNVVRQAWIKLLNEKPQKKGLVDTLYDSSPLFVQNLLVSAYGIYWKRRRLGGNFKKYLKEFKSREHFSKQQWDEYQTQELRKLLIHAFTTVPFYYELYKGHGFSLEDFERFELKDLNKLPYLEKEDLRKFGKSTLLSQKKEKGTYVASSGSTGTPVSIYLSKRMHQKWNAAYESRLRNWAGVNSSLARGMIGGRRILNPNRPKKPFYRFNRIENQTYFSTYYINEKNTPDYIDGLVKHKVEYLVGYAMSIYFLAENINKLKLDAPKLKGVLTSSEKLTRQMRLEIEKAFQCKVFDAYSGVEACGLISENMDGELLFSPDTGIMEVLDSEGNEVNDGESGEVIATGLLNFDQPLIRYRIGDRVTKAKNQKTKSGIEMPIIESIDGRIEDVVLTNDGRRMVRFHSVFIDINGLVAGQLVQKKIDEIHLNLMVNTQFSTNDESEMEERVQNQLGKVKVYFNYVEEIPKNKNGKIRAVISELSN</sequence>
<keyword evidence="2" id="KW-0808">Transferase</keyword>
<dbReference type="RefSeq" id="WP_311592107.1">
    <property type="nucleotide sequence ID" value="NZ_JAVRHV010000001.1"/>
</dbReference>
<dbReference type="Proteomes" id="UP001252186">
    <property type="component" value="Unassembled WGS sequence"/>
</dbReference>
<name>A0ABU2Y3I0_9FLAO</name>
<dbReference type="InterPro" id="IPR042099">
    <property type="entry name" value="ANL_N_sf"/>
</dbReference>
<gene>
    <name evidence="2" type="ORF">RM519_03260</name>
</gene>
<dbReference type="SUPFAM" id="SSF56801">
    <property type="entry name" value="Acetyl-CoA synthetase-like"/>
    <property type="match status" value="1"/>
</dbReference>
<keyword evidence="3" id="KW-1185">Reference proteome</keyword>
<dbReference type="EC" id="2.4.-.-" evidence="2"/>
<comment type="caution">
    <text evidence="2">The sequence shown here is derived from an EMBL/GenBank/DDBJ whole genome shotgun (WGS) entry which is preliminary data.</text>
</comment>
<dbReference type="PANTHER" id="PTHR36932:SF1">
    <property type="entry name" value="CAPSULAR POLYSACCHARIDE BIOSYNTHESIS PROTEIN"/>
    <property type="match status" value="1"/>
</dbReference>
<keyword evidence="2" id="KW-0328">Glycosyltransferase</keyword>
<dbReference type="Gene3D" id="3.40.50.12780">
    <property type="entry name" value="N-terminal domain of ligase-like"/>
    <property type="match status" value="1"/>
</dbReference>
<evidence type="ECO:0000259" key="1">
    <source>
        <dbReference type="Pfam" id="PF00534"/>
    </source>
</evidence>
<protein>
    <submittedName>
        <fullName evidence="2">Glycosyltransferase</fullName>
        <ecNumber evidence="2">2.4.-.-</ecNumber>
    </submittedName>
</protein>